<protein>
    <submittedName>
        <fullName evidence="1">Uncharacterized protein</fullName>
    </submittedName>
</protein>
<sequence length="97" mass="10584">MKMTDISDIIGKFEQGGVIWTAFSAAWNAIRGGYPGYNDSQMTTRHETGIGGIPKGTTSTELLNFIPSCSRCRSGSLSSGWNVYCYQDETDGQFKAD</sequence>
<dbReference type="Proteomes" id="UP001385951">
    <property type="component" value="Unassembled WGS sequence"/>
</dbReference>
<keyword evidence="2" id="KW-1185">Reference proteome</keyword>
<gene>
    <name evidence="1" type="ORF">QCA50_020631</name>
</gene>
<reference evidence="1 2" key="1">
    <citation type="submission" date="2022-09" db="EMBL/GenBank/DDBJ databases">
        <authorList>
            <person name="Palmer J.M."/>
        </authorList>
    </citation>
    <scope>NUCLEOTIDE SEQUENCE [LARGE SCALE GENOMIC DNA]</scope>
    <source>
        <strain evidence="1 2">DSM 7382</strain>
    </source>
</reference>
<dbReference type="EMBL" id="JASBNA010000118">
    <property type="protein sequence ID" value="KAK7676413.1"/>
    <property type="molecule type" value="Genomic_DNA"/>
</dbReference>
<comment type="caution">
    <text evidence="1">The sequence shown here is derived from an EMBL/GenBank/DDBJ whole genome shotgun (WGS) entry which is preliminary data.</text>
</comment>
<evidence type="ECO:0000313" key="2">
    <source>
        <dbReference type="Proteomes" id="UP001385951"/>
    </source>
</evidence>
<name>A0AAW0FFU0_9APHY</name>
<evidence type="ECO:0000313" key="1">
    <source>
        <dbReference type="EMBL" id="KAK7676413.1"/>
    </source>
</evidence>
<dbReference type="AlphaFoldDB" id="A0AAW0FFU0"/>
<proteinExistence type="predicted"/>
<accession>A0AAW0FFU0</accession>
<organism evidence="1 2">
    <name type="scientific">Cerrena zonata</name>
    <dbReference type="NCBI Taxonomy" id="2478898"/>
    <lineage>
        <taxon>Eukaryota</taxon>
        <taxon>Fungi</taxon>
        <taxon>Dikarya</taxon>
        <taxon>Basidiomycota</taxon>
        <taxon>Agaricomycotina</taxon>
        <taxon>Agaricomycetes</taxon>
        <taxon>Polyporales</taxon>
        <taxon>Cerrenaceae</taxon>
        <taxon>Cerrena</taxon>
    </lineage>
</organism>